<dbReference type="SUPFAM" id="SSF64518">
    <property type="entry name" value="Phase 1 flagellin"/>
    <property type="match status" value="1"/>
</dbReference>
<reference evidence="2 3" key="1">
    <citation type="submission" date="2022-07" db="EMBL/GenBank/DDBJ databases">
        <authorList>
            <person name="Xamxidin M."/>
            <person name="Wu M."/>
        </authorList>
    </citation>
    <scope>NUCLEOTIDE SEQUENCE [LARGE SCALE GENOMIC DNA]</scope>
    <source>
        <strain evidence="2 3">NBRC 111650</strain>
    </source>
</reference>
<organism evidence="2 3">
    <name type="scientific">Limnobacter humi</name>
    <dbReference type="NCBI Taxonomy" id="1778671"/>
    <lineage>
        <taxon>Bacteria</taxon>
        <taxon>Pseudomonadati</taxon>
        <taxon>Pseudomonadota</taxon>
        <taxon>Betaproteobacteria</taxon>
        <taxon>Burkholderiales</taxon>
        <taxon>Burkholderiaceae</taxon>
        <taxon>Limnobacter</taxon>
    </lineage>
</organism>
<gene>
    <name evidence="1" type="ORF">NQT62_09315</name>
    <name evidence="2" type="ORF">NQT62_13190</name>
</gene>
<feature type="non-terminal residue" evidence="2">
    <location>
        <position position="37"/>
    </location>
</feature>
<keyword evidence="2" id="KW-0969">Cilium</keyword>
<proteinExistence type="predicted"/>
<dbReference type="EMBL" id="JANIGO010000004">
    <property type="protein sequence ID" value="MCQ8897390.1"/>
    <property type="molecule type" value="Genomic_DNA"/>
</dbReference>
<keyword evidence="2" id="KW-0282">Flagellum</keyword>
<accession>A0ABT1WIN7</accession>
<protein>
    <submittedName>
        <fullName evidence="2">Flagellin FliC</fullName>
    </submittedName>
</protein>
<name>A0ABT1WIN7_9BURK</name>
<dbReference type="Gene3D" id="6.10.280.190">
    <property type="match status" value="1"/>
</dbReference>
<evidence type="ECO:0000313" key="1">
    <source>
        <dbReference type="EMBL" id="MCQ8896630.1"/>
    </source>
</evidence>
<keyword evidence="3" id="KW-1185">Reference proteome</keyword>
<comment type="caution">
    <text evidence="2">The sequence shown here is derived from an EMBL/GenBank/DDBJ whole genome shotgun (WGS) entry which is preliminary data.</text>
</comment>
<evidence type="ECO:0000313" key="3">
    <source>
        <dbReference type="Proteomes" id="UP001204142"/>
    </source>
</evidence>
<sequence length="37" mass="3764">MMLGINTNVASLTAQKNLSMSGAGLDTAIARLSSGLR</sequence>
<evidence type="ECO:0000313" key="2">
    <source>
        <dbReference type="EMBL" id="MCQ8897390.1"/>
    </source>
</evidence>
<dbReference type="Proteomes" id="UP001204142">
    <property type="component" value="Unassembled WGS sequence"/>
</dbReference>
<dbReference type="EMBL" id="JANIGO010000003">
    <property type="protein sequence ID" value="MCQ8896630.1"/>
    <property type="molecule type" value="Genomic_DNA"/>
</dbReference>
<keyword evidence="2" id="KW-0966">Cell projection</keyword>